<dbReference type="Proteomes" id="UP000682733">
    <property type="component" value="Unassembled WGS sequence"/>
</dbReference>
<sequence length="313" mass="36071">MLTFKERDYIPCVGGVDETSSLSFKPHITQRLAVLDHPKTSIDHELHHTLRSSCVADERPSPPLTLQRSASTLDYDLWLEAGKQNHKPLYPKNLDGKPPINFNIWRNFRRYYSGLGNDNKREKTRHISDMTAFSYPITIPAPSVLGDNHLRQYFESNWSDLFKNQKRYRMALIKADSDERLLRLLSLKSEQRNPNSIESKRHRESEQHSVPLKKPSIDVTSPLSQSVNGGRATDLLAHSSQQRQNSLNASFHSPTYEGRLVHSMSGKKFLLKENHPSIDKLKFEQELKTAVDFHRELTRINTGSEKSIYAKHF</sequence>
<dbReference type="Proteomes" id="UP000677228">
    <property type="component" value="Unassembled WGS sequence"/>
</dbReference>
<keyword evidence="6" id="KW-1185">Reference proteome</keyword>
<dbReference type="EMBL" id="CAJOBC010003562">
    <property type="protein sequence ID" value="CAF3789951.1"/>
    <property type="molecule type" value="Genomic_DNA"/>
</dbReference>
<proteinExistence type="predicted"/>
<name>A0A814I3Y3_9BILA</name>
<gene>
    <name evidence="3" type="ORF">GPM918_LOCUS14649</name>
    <name evidence="2" type="ORF">OVA965_LOCUS14048</name>
    <name evidence="5" type="ORF">SRO942_LOCUS14649</name>
    <name evidence="4" type="ORF">TMI583_LOCUS14051</name>
</gene>
<dbReference type="AlphaFoldDB" id="A0A814I3Y3"/>
<evidence type="ECO:0000313" key="4">
    <source>
        <dbReference type="EMBL" id="CAF3760588.1"/>
    </source>
</evidence>
<evidence type="ECO:0000313" key="6">
    <source>
        <dbReference type="Proteomes" id="UP000663829"/>
    </source>
</evidence>
<feature type="region of interest" description="Disordered" evidence="1">
    <location>
        <begin position="191"/>
        <end position="230"/>
    </location>
</feature>
<dbReference type="Proteomes" id="UP000663829">
    <property type="component" value="Unassembled WGS sequence"/>
</dbReference>
<dbReference type="OrthoDB" id="10017413at2759"/>
<feature type="compositionally biased region" description="Polar residues" evidence="1">
    <location>
        <begin position="218"/>
        <end position="228"/>
    </location>
</feature>
<feature type="compositionally biased region" description="Basic and acidic residues" evidence="1">
    <location>
        <begin position="198"/>
        <end position="207"/>
    </location>
</feature>
<evidence type="ECO:0000313" key="3">
    <source>
        <dbReference type="EMBL" id="CAF1018472.1"/>
    </source>
</evidence>
<accession>A0A814I3Y3</accession>
<dbReference type="EMBL" id="CAJOBA010006004">
    <property type="protein sequence ID" value="CAF3760588.1"/>
    <property type="molecule type" value="Genomic_DNA"/>
</dbReference>
<comment type="caution">
    <text evidence="3">The sequence shown here is derived from an EMBL/GenBank/DDBJ whole genome shotgun (WGS) entry which is preliminary data.</text>
</comment>
<evidence type="ECO:0000313" key="5">
    <source>
        <dbReference type="EMBL" id="CAF3789951.1"/>
    </source>
</evidence>
<evidence type="ECO:0000313" key="2">
    <source>
        <dbReference type="EMBL" id="CAF0990463.1"/>
    </source>
</evidence>
<reference evidence="3" key="1">
    <citation type="submission" date="2021-02" db="EMBL/GenBank/DDBJ databases">
        <authorList>
            <person name="Nowell W R."/>
        </authorList>
    </citation>
    <scope>NUCLEOTIDE SEQUENCE</scope>
</reference>
<dbReference type="EMBL" id="CAJNOK010005997">
    <property type="protein sequence ID" value="CAF0990463.1"/>
    <property type="molecule type" value="Genomic_DNA"/>
</dbReference>
<dbReference type="EMBL" id="CAJNOQ010003562">
    <property type="protein sequence ID" value="CAF1018472.1"/>
    <property type="molecule type" value="Genomic_DNA"/>
</dbReference>
<evidence type="ECO:0000256" key="1">
    <source>
        <dbReference type="SAM" id="MobiDB-lite"/>
    </source>
</evidence>
<protein>
    <submittedName>
        <fullName evidence="3">Uncharacterized protein</fullName>
    </submittedName>
</protein>
<organism evidence="3 6">
    <name type="scientific">Didymodactylos carnosus</name>
    <dbReference type="NCBI Taxonomy" id="1234261"/>
    <lineage>
        <taxon>Eukaryota</taxon>
        <taxon>Metazoa</taxon>
        <taxon>Spiralia</taxon>
        <taxon>Gnathifera</taxon>
        <taxon>Rotifera</taxon>
        <taxon>Eurotatoria</taxon>
        <taxon>Bdelloidea</taxon>
        <taxon>Philodinida</taxon>
        <taxon>Philodinidae</taxon>
        <taxon>Didymodactylos</taxon>
    </lineage>
</organism>
<dbReference type="Proteomes" id="UP000681722">
    <property type="component" value="Unassembled WGS sequence"/>
</dbReference>